<dbReference type="PANTHER" id="PTHR42918">
    <property type="entry name" value="LYSYL-TRNA SYNTHETASE"/>
    <property type="match status" value="1"/>
</dbReference>
<sequence>MTINPDHWQPAASIDNLRQRAAIVAKIRTFFADRDVMEVDMPLMSQCAVSDPFIDTIETRYADYVGAESYPLYLQTSPEYAMKRLLAAGSGAIYQLGKAFRNGESGSRRHNPEFTMLEWYRPDFNDQMLMDEVEALVCPILGFEAVERQSYAQIFQQYLGFDPHSVSLNQLVAETRQHIDIDLNDDDRDTWLNLLMSHVIEPKMTERNAVFVYDYPASQAALAQVRVDAEGRPVAARFELFVKGIELANGYHELTDAEEQKRRLLSDQKVRSQLGLPQRPLEMRLVSALRAGIPDCAGVALGVDRLIMLALGVASIQEVIAFPVERA</sequence>
<dbReference type="SUPFAM" id="SSF55681">
    <property type="entry name" value="Class II aaRS and biotin synthetases"/>
    <property type="match status" value="1"/>
</dbReference>
<gene>
    <name evidence="7" type="primary">epmA</name>
    <name evidence="7" type="ORF">IOQ59_01985</name>
</gene>
<keyword evidence="2 7" id="KW-0436">Ligase</keyword>
<keyword evidence="7" id="KW-0251">Elongation factor</keyword>
<dbReference type="EMBL" id="JADEYS010000001">
    <property type="protein sequence ID" value="MBE9396025.1"/>
    <property type="molecule type" value="Genomic_DNA"/>
</dbReference>
<dbReference type="Proteomes" id="UP000640333">
    <property type="component" value="Unassembled WGS sequence"/>
</dbReference>
<dbReference type="GO" id="GO:0006430">
    <property type="term" value="P:lysyl-tRNA aminoacylation"/>
    <property type="evidence" value="ECO:0007669"/>
    <property type="project" value="InterPro"/>
</dbReference>
<evidence type="ECO:0000256" key="3">
    <source>
        <dbReference type="ARBA" id="ARBA00022741"/>
    </source>
</evidence>
<dbReference type="InterPro" id="IPR004364">
    <property type="entry name" value="Aa-tRNA-synt_II"/>
</dbReference>
<dbReference type="Pfam" id="PF00152">
    <property type="entry name" value="tRNA-synt_2"/>
    <property type="match status" value="1"/>
</dbReference>
<proteinExistence type="predicted"/>
<evidence type="ECO:0000256" key="1">
    <source>
        <dbReference type="ARBA" id="ARBA00011738"/>
    </source>
</evidence>
<dbReference type="PANTHER" id="PTHR42918:SF6">
    <property type="entry name" value="ELONGATION FACTOR P--(R)-BETA-LYSINE LIGASE"/>
    <property type="match status" value="1"/>
</dbReference>
<comment type="catalytic activity">
    <reaction evidence="5">
        <text>D-beta-lysine + L-lysyl-[protein] + ATP = N(6)-((3R)-3,6-diaminohexanoyl)-L-lysyl-[protein] + AMP + diphosphate + H(+)</text>
        <dbReference type="Rhea" id="RHEA:83435"/>
        <dbReference type="Rhea" id="RHEA-COMP:9752"/>
        <dbReference type="Rhea" id="RHEA-COMP:20131"/>
        <dbReference type="ChEBI" id="CHEBI:15378"/>
        <dbReference type="ChEBI" id="CHEBI:29969"/>
        <dbReference type="ChEBI" id="CHEBI:30616"/>
        <dbReference type="ChEBI" id="CHEBI:33019"/>
        <dbReference type="ChEBI" id="CHEBI:84138"/>
        <dbReference type="ChEBI" id="CHEBI:156053"/>
        <dbReference type="ChEBI" id="CHEBI:456215"/>
    </reaction>
    <physiologicalReaction direction="left-to-right" evidence="5">
        <dbReference type="Rhea" id="RHEA:83436"/>
    </physiologicalReaction>
</comment>
<dbReference type="GO" id="GO:0005829">
    <property type="term" value="C:cytosol"/>
    <property type="evidence" value="ECO:0007669"/>
    <property type="project" value="TreeGrafter"/>
</dbReference>
<evidence type="ECO:0000256" key="5">
    <source>
        <dbReference type="ARBA" id="ARBA00052794"/>
    </source>
</evidence>
<dbReference type="Gene3D" id="3.30.930.10">
    <property type="entry name" value="Bira Bifunctional Protein, Domain 2"/>
    <property type="match status" value="1"/>
</dbReference>
<evidence type="ECO:0000313" key="8">
    <source>
        <dbReference type="Proteomes" id="UP000640333"/>
    </source>
</evidence>
<dbReference type="GO" id="GO:0000049">
    <property type="term" value="F:tRNA binding"/>
    <property type="evidence" value="ECO:0007669"/>
    <property type="project" value="TreeGrafter"/>
</dbReference>
<keyword evidence="7" id="KW-0648">Protein biosynthesis</keyword>
<dbReference type="GO" id="GO:0003746">
    <property type="term" value="F:translation elongation factor activity"/>
    <property type="evidence" value="ECO:0007669"/>
    <property type="project" value="UniProtKB-KW"/>
</dbReference>
<dbReference type="InterPro" id="IPR045864">
    <property type="entry name" value="aa-tRNA-synth_II/BPL/LPL"/>
</dbReference>
<comment type="caution">
    <text evidence="7">The sequence shown here is derived from an EMBL/GenBank/DDBJ whole genome shotgun (WGS) entry which is preliminary data.</text>
</comment>
<protein>
    <submittedName>
        <fullName evidence="7">Elongation factor P--(R)-beta-lysine ligase</fullName>
        <ecNumber evidence="7">6.3.1.-</ecNumber>
    </submittedName>
</protein>
<dbReference type="GO" id="GO:0004824">
    <property type="term" value="F:lysine-tRNA ligase activity"/>
    <property type="evidence" value="ECO:0007669"/>
    <property type="project" value="InterPro"/>
</dbReference>
<dbReference type="NCBIfam" id="TIGR00462">
    <property type="entry name" value="genX"/>
    <property type="match status" value="1"/>
</dbReference>
<feature type="domain" description="Aminoacyl-transfer RNA synthetases class-II family profile" evidence="6">
    <location>
        <begin position="17"/>
        <end position="323"/>
    </location>
</feature>
<dbReference type="InterPro" id="IPR004525">
    <property type="entry name" value="EpmA"/>
</dbReference>
<evidence type="ECO:0000256" key="4">
    <source>
        <dbReference type="ARBA" id="ARBA00022840"/>
    </source>
</evidence>
<dbReference type="AlphaFoldDB" id="A0A8J7F6K4"/>
<dbReference type="PROSITE" id="PS50862">
    <property type="entry name" value="AA_TRNA_LIGASE_II"/>
    <property type="match status" value="1"/>
</dbReference>
<evidence type="ECO:0000259" key="6">
    <source>
        <dbReference type="PROSITE" id="PS50862"/>
    </source>
</evidence>
<dbReference type="EC" id="6.3.1.-" evidence="7"/>
<accession>A0A8J7F6K4</accession>
<dbReference type="NCBIfam" id="NF006828">
    <property type="entry name" value="PRK09350.1"/>
    <property type="match status" value="1"/>
</dbReference>
<keyword evidence="3" id="KW-0547">Nucleotide-binding</keyword>
<keyword evidence="8" id="KW-1185">Reference proteome</keyword>
<comment type="subunit">
    <text evidence="1">Homodimer.</text>
</comment>
<keyword evidence="4" id="KW-0067">ATP-binding</keyword>
<dbReference type="FunFam" id="3.30.930.10:FF:000017">
    <property type="entry name" value="Elongation factor P--(R)-beta-lysine ligase"/>
    <property type="match status" value="1"/>
</dbReference>
<dbReference type="InterPro" id="IPR006195">
    <property type="entry name" value="aa-tRNA-synth_II"/>
</dbReference>
<evidence type="ECO:0000313" key="7">
    <source>
        <dbReference type="EMBL" id="MBE9396025.1"/>
    </source>
</evidence>
<name>A0A8J7F6K4_9GAMM</name>
<reference evidence="7" key="1">
    <citation type="submission" date="2020-10" db="EMBL/GenBank/DDBJ databases">
        <title>Bacterium isolated from coastal waters sediment.</title>
        <authorList>
            <person name="Chen R.-J."/>
            <person name="Lu D.-C."/>
            <person name="Zhu K.-L."/>
            <person name="Du Z.-J."/>
        </authorList>
    </citation>
    <scope>NUCLEOTIDE SEQUENCE</scope>
    <source>
        <strain evidence="7">N1Y112</strain>
    </source>
</reference>
<dbReference type="GO" id="GO:0005524">
    <property type="term" value="F:ATP binding"/>
    <property type="evidence" value="ECO:0007669"/>
    <property type="project" value="UniProtKB-KW"/>
</dbReference>
<organism evidence="7 8">
    <name type="scientific">Pontibacterium sinense</name>
    <dbReference type="NCBI Taxonomy" id="2781979"/>
    <lineage>
        <taxon>Bacteria</taxon>
        <taxon>Pseudomonadati</taxon>
        <taxon>Pseudomonadota</taxon>
        <taxon>Gammaproteobacteria</taxon>
        <taxon>Oceanospirillales</taxon>
        <taxon>Oceanospirillaceae</taxon>
        <taxon>Pontibacterium</taxon>
    </lineage>
</organism>
<evidence type="ECO:0000256" key="2">
    <source>
        <dbReference type="ARBA" id="ARBA00022598"/>
    </source>
</evidence>